<keyword evidence="2" id="KW-0812">Transmembrane</keyword>
<feature type="transmembrane region" description="Helical" evidence="2">
    <location>
        <begin position="120"/>
        <end position="141"/>
    </location>
</feature>
<comment type="caution">
    <text evidence="4">The sequence shown here is derived from an EMBL/GenBank/DDBJ whole genome shotgun (WGS) entry which is preliminary data.</text>
</comment>
<reference evidence="4" key="1">
    <citation type="submission" date="2017-09" db="EMBL/GenBank/DDBJ databases">
        <title>Contemporary evolution of a Lepidopteran species, Heliothis virescens, in response to modern agricultural practices.</title>
        <authorList>
            <person name="Fritz M.L."/>
            <person name="Deyonke A.M."/>
            <person name="Papanicolaou A."/>
            <person name="Micinski S."/>
            <person name="Westbrook J."/>
            <person name="Gould F."/>
        </authorList>
    </citation>
    <scope>NUCLEOTIDE SEQUENCE [LARGE SCALE GENOMIC DNA]</scope>
    <source>
        <strain evidence="4">HvINT-</strain>
        <tissue evidence="4">Whole body</tissue>
    </source>
</reference>
<dbReference type="InterPro" id="IPR036116">
    <property type="entry name" value="FN3_sf"/>
</dbReference>
<evidence type="ECO:0000256" key="2">
    <source>
        <dbReference type="SAM" id="Phobius"/>
    </source>
</evidence>
<keyword evidence="2" id="KW-1133">Transmembrane helix</keyword>
<dbReference type="Gene3D" id="2.60.40.10">
    <property type="entry name" value="Immunoglobulins"/>
    <property type="match status" value="1"/>
</dbReference>
<dbReference type="PROSITE" id="PS50853">
    <property type="entry name" value="FN3"/>
    <property type="match status" value="1"/>
</dbReference>
<evidence type="ECO:0000313" key="4">
    <source>
        <dbReference type="EMBL" id="PCG68970.1"/>
    </source>
</evidence>
<dbReference type="InterPro" id="IPR003961">
    <property type="entry name" value="FN3_dom"/>
</dbReference>
<protein>
    <recommendedName>
        <fullName evidence="3">Fibronectin type-III domain-containing protein</fullName>
    </recommendedName>
</protein>
<organism evidence="4">
    <name type="scientific">Heliothis virescens</name>
    <name type="common">Tobacco budworm moth</name>
    <dbReference type="NCBI Taxonomy" id="7102"/>
    <lineage>
        <taxon>Eukaryota</taxon>
        <taxon>Metazoa</taxon>
        <taxon>Ecdysozoa</taxon>
        <taxon>Arthropoda</taxon>
        <taxon>Hexapoda</taxon>
        <taxon>Insecta</taxon>
        <taxon>Pterygota</taxon>
        <taxon>Neoptera</taxon>
        <taxon>Endopterygota</taxon>
        <taxon>Lepidoptera</taxon>
        <taxon>Glossata</taxon>
        <taxon>Ditrysia</taxon>
        <taxon>Noctuoidea</taxon>
        <taxon>Noctuidae</taxon>
        <taxon>Heliothinae</taxon>
        <taxon>Heliothis</taxon>
    </lineage>
</organism>
<dbReference type="CDD" id="cd00063">
    <property type="entry name" value="FN3"/>
    <property type="match status" value="1"/>
</dbReference>
<feature type="domain" description="Fibronectin type-III" evidence="3">
    <location>
        <begin position="12"/>
        <end position="103"/>
    </location>
</feature>
<feature type="region of interest" description="Disordered" evidence="1">
    <location>
        <begin position="179"/>
        <end position="201"/>
    </location>
</feature>
<dbReference type="InterPro" id="IPR013783">
    <property type="entry name" value="Ig-like_fold"/>
</dbReference>
<dbReference type="EMBL" id="NWSH01002174">
    <property type="protein sequence ID" value="PCG68970.1"/>
    <property type="molecule type" value="Genomic_DNA"/>
</dbReference>
<gene>
    <name evidence="4" type="ORF">B5V51_4654</name>
</gene>
<dbReference type="AlphaFoldDB" id="A0A2A4JC09"/>
<sequence>MVAHRSGTSELKKQKSCQEYRSRYYVRTFSWEAPVKNPQTVYLYRVFWRAYGAKVPEKLDTSETSVVLTGLQDDVRYECVVKAANDVGTSSLSQPIMFTTAGQEAGAAAAPVSGSSAASAVGVAVACVLVAAILLAAGFYYRYRKNLRLKAQGGVAFENPSYLREPNPDTAVNGTILNGNANGSNGTNGVAPIPNGVSNSSAWRQETLNNPGTTVPTAREVDPTLYEELKLGQDGAGFKRLKP</sequence>
<dbReference type="SUPFAM" id="SSF49265">
    <property type="entry name" value="Fibronectin type III"/>
    <property type="match status" value="1"/>
</dbReference>
<evidence type="ECO:0000259" key="3">
    <source>
        <dbReference type="PROSITE" id="PS50853"/>
    </source>
</evidence>
<feature type="compositionally biased region" description="Low complexity" evidence="1">
    <location>
        <begin position="179"/>
        <end position="189"/>
    </location>
</feature>
<accession>A0A2A4JC09</accession>
<proteinExistence type="predicted"/>
<evidence type="ECO:0000256" key="1">
    <source>
        <dbReference type="SAM" id="MobiDB-lite"/>
    </source>
</evidence>
<dbReference type="Pfam" id="PF00041">
    <property type="entry name" value="fn3"/>
    <property type="match status" value="1"/>
</dbReference>
<name>A0A2A4JC09_HELVI</name>
<dbReference type="STRING" id="7102.A0A2A4JC09"/>
<keyword evidence="2" id="KW-0472">Membrane</keyword>